<dbReference type="RefSeq" id="WP_319953366.1">
    <property type="nucleotide sequence ID" value="NZ_JAXAVX010000002.1"/>
</dbReference>
<evidence type="ECO:0000256" key="1">
    <source>
        <dbReference type="SAM" id="MobiDB-lite"/>
    </source>
</evidence>
<sequence length="327" mass="33369">MQQEHEQEGTRGRRGLAATWRGGRGRTRAVLLGTGVLVVGLAPIGYAATGGNLLLGERNGADDETSIVATENAGPGRTGGYATRQSNLSTTGGGAIYGCRSSARTQPTDERNPCLRANNLSNGLSFEFRATKGSLGGTISVNQGGDGVRPFTTNATGVATGLNADRVDGKDADALIREAVDQAVAAALQKTQKVRWLVVNAAGEIEAQSGGFTMKSAYVGNPAGASENVYVDAGEDLSGKAITATLGLQNQTDQNGDGVMNGKAAGPDSNPEFSGEIAATRCAIAGVVACAPTGTNTSSHFVVSPRMSDGSPTSSTTRKRFTITISG</sequence>
<feature type="region of interest" description="Disordered" evidence="1">
    <location>
        <begin position="1"/>
        <end position="20"/>
    </location>
</feature>
<dbReference type="Proteomes" id="UP001277761">
    <property type="component" value="Unassembled WGS sequence"/>
</dbReference>
<feature type="transmembrane region" description="Helical" evidence="2">
    <location>
        <begin position="29"/>
        <end position="48"/>
    </location>
</feature>
<evidence type="ECO:0000313" key="3">
    <source>
        <dbReference type="EMBL" id="MDX8151216.1"/>
    </source>
</evidence>
<accession>A0ABU4VJV3</accession>
<keyword evidence="2" id="KW-0472">Membrane</keyword>
<organism evidence="3 4">
    <name type="scientific">Patulibacter brassicae</name>
    <dbReference type="NCBI Taxonomy" id="1705717"/>
    <lineage>
        <taxon>Bacteria</taxon>
        <taxon>Bacillati</taxon>
        <taxon>Actinomycetota</taxon>
        <taxon>Thermoleophilia</taxon>
        <taxon>Solirubrobacterales</taxon>
        <taxon>Patulibacteraceae</taxon>
        <taxon>Patulibacter</taxon>
    </lineage>
</organism>
<evidence type="ECO:0000313" key="4">
    <source>
        <dbReference type="Proteomes" id="UP001277761"/>
    </source>
</evidence>
<keyword evidence="2" id="KW-0812">Transmembrane</keyword>
<gene>
    <name evidence="3" type="ORF">SK069_06415</name>
</gene>
<name>A0ABU4VJV3_9ACTN</name>
<proteinExistence type="predicted"/>
<reference evidence="3 4" key="1">
    <citation type="submission" date="2023-11" db="EMBL/GenBank/DDBJ databases">
        <authorList>
            <person name="Xu M."/>
            <person name="Jiang T."/>
        </authorList>
    </citation>
    <scope>NUCLEOTIDE SEQUENCE [LARGE SCALE GENOMIC DNA]</scope>
    <source>
        <strain evidence="3 4">SD</strain>
    </source>
</reference>
<comment type="caution">
    <text evidence="3">The sequence shown here is derived from an EMBL/GenBank/DDBJ whole genome shotgun (WGS) entry which is preliminary data.</text>
</comment>
<keyword evidence="2" id="KW-1133">Transmembrane helix</keyword>
<evidence type="ECO:0000256" key="2">
    <source>
        <dbReference type="SAM" id="Phobius"/>
    </source>
</evidence>
<protein>
    <submittedName>
        <fullName evidence="3">Uncharacterized protein</fullName>
    </submittedName>
</protein>
<dbReference type="EMBL" id="JAXAVX010000002">
    <property type="protein sequence ID" value="MDX8151216.1"/>
    <property type="molecule type" value="Genomic_DNA"/>
</dbReference>
<feature type="compositionally biased region" description="Basic and acidic residues" evidence="1">
    <location>
        <begin position="1"/>
        <end position="11"/>
    </location>
</feature>
<keyword evidence="4" id="KW-1185">Reference proteome</keyword>